<dbReference type="EMBL" id="BALG01000084">
    <property type="protein sequence ID" value="GAC42277.1"/>
    <property type="molecule type" value="Genomic_DNA"/>
</dbReference>
<evidence type="ECO:0000259" key="1">
    <source>
        <dbReference type="Pfam" id="PF26160"/>
    </source>
</evidence>
<dbReference type="InterPro" id="IPR058869">
    <property type="entry name" value="YqzN_YkzM"/>
</dbReference>
<comment type="caution">
    <text evidence="2">The sequence shown here is derived from an EMBL/GenBank/DDBJ whole genome shotgun (WGS) entry which is preliminary data.</text>
</comment>
<dbReference type="Pfam" id="PF26160">
    <property type="entry name" value="YqzN_YkzM"/>
    <property type="match status" value="1"/>
</dbReference>
<sequence>MSKKVGQLEQTTAPTYTKAQFLASSRFTAAQRDILAAVLADDKTYTDDEARKAVESYLRKEVK</sequence>
<dbReference type="Proteomes" id="UP000029453">
    <property type="component" value="Unassembled WGS sequence"/>
</dbReference>
<keyword evidence="3" id="KW-1185">Reference proteome</keyword>
<organism evidence="2 3">
    <name type="scientific">Paenibacillus popilliae ATCC 14706</name>
    <dbReference type="NCBI Taxonomy" id="1212764"/>
    <lineage>
        <taxon>Bacteria</taxon>
        <taxon>Bacillati</taxon>
        <taxon>Bacillota</taxon>
        <taxon>Bacilli</taxon>
        <taxon>Bacillales</taxon>
        <taxon>Paenibacillaceae</taxon>
        <taxon>Paenibacillus</taxon>
    </lineage>
</organism>
<proteinExistence type="predicted"/>
<gene>
    <name evidence="2" type="ORF">PPOP_1634</name>
</gene>
<protein>
    <submittedName>
        <fullName evidence="2">Periplasmic component</fullName>
    </submittedName>
</protein>
<accession>M9L9U6</accession>
<dbReference type="OrthoDB" id="2659274at2"/>
<dbReference type="AlphaFoldDB" id="M9L9U6"/>
<feature type="domain" description="YqzN/YkzM" evidence="1">
    <location>
        <begin position="13"/>
        <end position="61"/>
    </location>
</feature>
<reference evidence="2 3" key="1">
    <citation type="submission" date="2012-10" db="EMBL/GenBank/DDBJ databases">
        <title>Draft Genome Sequence of Paenibacillus popilliae ATCC 14706T.</title>
        <authorList>
            <person name="Iiyama K."/>
            <person name="Mori K."/>
            <person name="Mon H."/>
            <person name="Chieda Y."/>
            <person name="Lee J.M."/>
            <person name="Kusakabe T."/>
            <person name="Tashiro K."/>
            <person name="Asano S."/>
            <person name="Yasunaga-Aoki C."/>
            <person name="Shimizu S."/>
        </authorList>
    </citation>
    <scope>NUCLEOTIDE SEQUENCE [LARGE SCALE GENOMIC DNA]</scope>
    <source>
        <strain evidence="2 3">ATCC 14706</strain>
    </source>
</reference>
<evidence type="ECO:0000313" key="3">
    <source>
        <dbReference type="Proteomes" id="UP000029453"/>
    </source>
</evidence>
<dbReference type="RefSeq" id="WP_006285689.1">
    <property type="nucleotide sequence ID" value="NZ_BALG01000084.1"/>
</dbReference>
<evidence type="ECO:0000313" key="2">
    <source>
        <dbReference type="EMBL" id="GAC42277.1"/>
    </source>
</evidence>
<name>M9L9U6_PAEPP</name>